<dbReference type="RefSeq" id="WP_093752287.1">
    <property type="nucleotide sequence ID" value="NZ_FNNG01000005.1"/>
</dbReference>
<sequence length="166" mass="18948">MNPMLKKLVDQDFMTESQSKYLEDAIDGKESIIVSGHKGWGILPLMATLMAIAKAKYRTLQVKGFDDLKNEDIDYFLIPGISNIDFEKLIKEAMAVGNISFISIKDPDHPYSIFKLLREVFKENEDTSKVYQILECAKIDDEPKLVKITQVTLNEKGRLIKKDFEG</sequence>
<proteinExistence type="predicted"/>
<evidence type="ECO:0000313" key="2">
    <source>
        <dbReference type="Proteomes" id="UP000198828"/>
    </source>
</evidence>
<dbReference type="AlphaFoldDB" id="A0A1H2XJ86"/>
<evidence type="ECO:0000313" key="1">
    <source>
        <dbReference type="EMBL" id="SDW92915.1"/>
    </source>
</evidence>
<reference evidence="1 2" key="1">
    <citation type="submission" date="2016-10" db="EMBL/GenBank/DDBJ databases">
        <authorList>
            <person name="de Groot N.N."/>
        </authorList>
    </citation>
    <scope>NUCLEOTIDE SEQUENCE [LARGE SCALE GENOMIC DNA]</scope>
    <source>
        <strain evidence="1 2">DSM 23310</strain>
    </source>
</reference>
<organism evidence="1 2">
    <name type="scientific">Tepidimicrobium xylanilyticum</name>
    <dbReference type="NCBI Taxonomy" id="1123352"/>
    <lineage>
        <taxon>Bacteria</taxon>
        <taxon>Bacillati</taxon>
        <taxon>Bacillota</taxon>
        <taxon>Tissierellia</taxon>
        <taxon>Tissierellales</taxon>
        <taxon>Tepidimicrobiaceae</taxon>
        <taxon>Tepidimicrobium</taxon>
    </lineage>
</organism>
<accession>A0A1H2XJ86</accession>
<gene>
    <name evidence="1" type="ORF">SAMN05660923_01459</name>
</gene>
<dbReference type="EMBL" id="FNNG01000005">
    <property type="protein sequence ID" value="SDW92915.1"/>
    <property type="molecule type" value="Genomic_DNA"/>
</dbReference>
<protein>
    <submittedName>
        <fullName evidence="1">Uncharacterized protein</fullName>
    </submittedName>
</protein>
<dbReference type="Proteomes" id="UP000198828">
    <property type="component" value="Unassembled WGS sequence"/>
</dbReference>
<name>A0A1H2XJ86_9FIRM</name>
<dbReference type="OrthoDB" id="2138703at2"/>
<keyword evidence="2" id="KW-1185">Reference proteome</keyword>